<gene>
    <name evidence="1" type="ORF">HNR19_000492</name>
</gene>
<dbReference type="Gene3D" id="1.10.620.20">
    <property type="entry name" value="Ribonucleotide Reductase, subunit A"/>
    <property type="match status" value="1"/>
</dbReference>
<keyword evidence="2" id="KW-1185">Reference proteome</keyword>
<accession>A0A853BXK1</accession>
<dbReference type="Proteomes" id="UP000530424">
    <property type="component" value="Unassembled WGS sequence"/>
</dbReference>
<proteinExistence type="predicted"/>
<evidence type="ECO:0008006" key="3">
    <source>
        <dbReference type="Google" id="ProtNLM"/>
    </source>
</evidence>
<dbReference type="RefSeq" id="WP_179666403.1">
    <property type="nucleotide sequence ID" value="NZ_JACCFP010000001.1"/>
</dbReference>
<dbReference type="InterPro" id="IPR009078">
    <property type="entry name" value="Ferritin-like_SF"/>
</dbReference>
<dbReference type="AlphaFoldDB" id="A0A853BXK1"/>
<evidence type="ECO:0000313" key="2">
    <source>
        <dbReference type="Proteomes" id="UP000530424"/>
    </source>
</evidence>
<organism evidence="1 2">
    <name type="scientific">Nocardioides thalensis</name>
    <dbReference type="NCBI Taxonomy" id="1914755"/>
    <lineage>
        <taxon>Bacteria</taxon>
        <taxon>Bacillati</taxon>
        <taxon>Actinomycetota</taxon>
        <taxon>Actinomycetes</taxon>
        <taxon>Propionibacteriales</taxon>
        <taxon>Nocardioidaceae</taxon>
        <taxon>Nocardioides</taxon>
    </lineage>
</organism>
<name>A0A853BXK1_9ACTN</name>
<protein>
    <recommendedName>
        <fullName evidence="3">Diiron oxygenase</fullName>
    </recommendedName>
</protein>
<comment type="caution">
    <text evidence="1">The sequence shown here is derived from an EMBL/GenBank/DDBJ whole genome shotgun (WGS) entry which is preliminary data.</text>
</comment>
<reference evidence="1 2" key="1">
    <citation type="submission" date="2020-07" db="EMBL/GenBank/DDBJ databases">
        <title>Sequencing the genomes of 1000 actinobacteria strains.</title>
        <authorList>
            <person name="Klenk H.-P."/>
        </authorList>
    </citation>
    <scope>NUCLEOTIDE SEQUENCE [LARGE SCALE GENOMIC DNA]</scope>
    <source>
        <strain evidence="1 2">DSM 103833</strain>
    </source>
</reference>
<dbReference type="EMBL" id="JACCFP010000001">
    <property type="protein sequence ID" value="NYI99793.1"/>
    <property type="molecule type" value="Genomic_DNA"/>
</dbReference>
<dbReference type="InterPro" id="IPR025859">
    <property type="entry name" value="AurF/CmlI"/>
</dbReference>
<dbReference type="Pfam" id="PF11583">
    <property type="entry name" value="AurF"/>
    <property type="match status" value="1"/>
</dbReference>
<dbReference type="SUPFAM" id="SSF47240">
    <property type="entry name" value="Ferritin-like"/>
    <property type="match status" value="1"/>
</dbReference>
<sequence>MTASPAQRYEDIVETLSEGSANRSFDAFRDIPWDDPDFAIDLTDPRWSLPAVDALGAHPWYQEQSEERRIAIGLWRQANVCKVGLQFENILIRGIMQYVFTVPNGSPEFRYLTHEATEETHHTQMFQEFVNRAGVEVPGMRRVIRVASPIIPWVASIFPEWFFTMVLAGEEPIDHIQKAILRSSDDLHPLLERIMQIHVAEEARHISFAHEYLLERVPELGPVRKGLLSVLYPLTMRIACDLIVVPGKEITTEVGVPRSVVKEVFWRSDQGRRMLRDLFGDVRALAEDTGLMNPVSRRVWKLLGIAGQPSRYRSEPAREAA</sequence>
<dbReference type="InterPro" id="IPR012348">
    <property type="entry name" value="RNR-like"/>
</dbReference>
<dbReference type="GO" id="GO:0016491">
    <property type="term" value="F:oxidoreductase activity"/>
    <property type="evidence" value="ECO:0007669"/>
    <property type="project" value="InterPro"/>
</dbReference>
<evidence type="ECO:0000313" key="1">
    <source>
        <dbReference type="EMBL" id="NYI99793.1"/>
    </source>
</evidence>